<comment type="caution">
    <text evidence="2">The sequence shown here is derived from an EMBL/GenBank/DDBJ whole genome shotgun (WGS) entry which is preliminary data.</text>
</comment>
<keyword evidence="3" id="KW-1185">Reference proteome</keyword>
<feature type="chain" id="PRO_5026703207" description="Secreted protein" evidence="1">
    <location>
        <begin position="29"/>
        <end position="154"/>
    </location>
</feature>
<organism evidence="2 3">
    <name type="scientific">Gordonia mangrovi</name>
    <dbReference type="NCBI Taxonomy" id="2665643"/>
    <lineage>
        <taxon>Bacteria</taxon>
        <taxon>Bacillati</taxon>
        <taxon>Actinomycetota</taxon>
        <taxon>Actinomycetes</taxon>
        <taxon>Mycobacteriales</taxon>
        <taxon>Gordoniaceae</taxon>
        <taxon>Gordonia</taxon>
    </lineage>
</organism>
<name>A0A6L7GWE7_9ACTN</name>
<evidence type="ECO:0000313" key="3">
    <source>
        <dbReference type="Proteomes" id="UP000475545"/>
    </source>
</evidence>
<reference evidence="2 3" key="1">
    <citation type="submission" date="2019-11" db="EMBL/GenBank/DDBJ databases">
        <title>Gordonia sp. nov., a novel actinobacterium isolated from mangrove soil in Hainan.</title>
        <authorList>
            <person name="Huang X."/>
            <person name="Xie Y."/>
            <person name="Chu X."/>
            <person name="Xiao K."/>
        </authorList>
    </citation>
    <scope>NUCLEOTIDE SEQUENCE [LARGE SCALE GENOMIC DNA]</scope>
    <source>
        <strain evidence="2 3">HNM0687</strain>
    </source>
</reference>
<proteinExistence type="predicted"/>
<dbReference type="EMBL" id="WMBR01000010">
    <property type="protein sequence ID" value="MXP24319.1"/>
    <property type="molecule type" value="Genomic_DNA"/>
</dbReference>
<dbReference type="RefSeq" id="WP_160904513.1">
    <property type="nucleotide sequence ID" value="NZ_CP102850.1"/>
</dbReference>
<evidence type="ECO:0000313" key="2">
    <source>
        <dbReference type="EMBL" id="MXP24319.1"/>
    </source>
</evidence>
<keyword evidence="1" id="KW-0732">Signal</keyword>
<dbReference type="Proteomes" id="UP000475545">
    <property type="component" value="Unassembled WGS sequence"/>
</dbReference>
<feature type="signal peptide" evidence="1">
    <location>
        <begin position="1"/>
        <end position="28"/>
    </location>
</feature>
<dbReference type="AlphaFoldDB" id="A0A6L7GWE7"/>
<protein>
    <recommendedName>
        <fullName evidence="4">Secreted protein</fullName>
    </recommendedName>
</protein>
<evidence type="ECO:0000256" key="1">
    <source>
        <dbReference type="SAM" id="SignalP"/>
    </source>
</evidence>
<evidence type="ECO:0008006" key="4">
    <source>
        <dbReference type="Google" id="ProtNLM"/>
    </source>
</evidence>
<sequence>MGRRGIAIACTAGAVAAGLTVGAASAQAQAPAQTVVVSQPIGPECWAPSPHILDLPLHGGAAVRTDARRPGVFAVWGHGMSFFRYTVDTWVTIHHLPTGHIETFYRRWQPQSVDVPGYRIDNLHASGPIRLRIRSVTHGPVSLPPVICTGRAVV</sequence>
<gene>
    <name evidence="2" type="ORF">GIY30_23640</name>
</gene>
<accession>A0A6L7GWE7</accession>